<organism evidence="2 3">
    <name type="scientific">Collichthys lucidus</name>
    <name type="common">Big head croaker</name>
    <name type="synonym">Sciaena lucida</name>
    <dbReference type="NCBI Taxonomy" id="240159"/>
    <lineage>
        <taxon>Eukaryota</taxon>
        <taxon>Metazoa</taxon>
        <taxon>Chordata</taxon>
        <taxon>Craniata</taxon>
        <taxon>Vertebrata</taxon>
        <taxon>Euteleostomi</taxon>
        <taxon>Actinopterygii</taxon>
        <taxon>Neopterygii</taxon>
        <taxon>Teleostei</taxon>
        <taxon>Neoteleostei</taxon>
        <taxon>Acanthomorphata</taxon>
        <taxon>Eupercaria</taxon>
        <taxon>Sciaenidae</taxon>
        <taxon>Collichthys</taxon>
    </lineage>
</organism>
<evidence type="ECO:0000313" key="3">
    <source>
        <dbReference type="Proteomes" id="UP000298787"/>
    </source>
</evidence>
<gene>
    <name evidence="2" type="ORF">D9C73_000100</name>
</gene>
<feature type="region of interest" description="Disordered" evidence="1">
    <location>
        <begin position="67"/>
        <end position="97"/>
    </location>
</feature>
<sequence length="145" mass="15192">MAAFNIDEFVANPSLVQLDKCKKSELREIAEYFGVAASGTLVKAELKAVVLDRLLAEGVLGLPALAESSEMTGGDDPLVGEAERGAEPRLAGVTPDARSGKVEVKPLTLPQFVPHSIESSPGSRLDALFKDTLSSSSVGERGARA</sequence>
<dbReference type="Proteomes" id="UP000298787">
    <property type="component" value="Chromosome 1"/>
</dbReference>
<evidence type="ECO:0000256" key="1">
    <source>
        <dbReference type="SAM" id="MobiDB-lite"/>
    </source>
</evidence>
<protein>
    <submittedName>
        <fullName evidence="2">Uncharacterized protein</fullName>
    </submittedName>
</protein>
<name>A0A4U5TWL6_COLLU</name>
<dbReference type="EMBL" id="CM014078">
    <property type="protein sequence ID" value="TKS66044.1"/>
    <property type="molecule type" value="Genomic_DNA"/>
</dbReference>
<accession>A0A4U5TWL6</accession>
<keyword evidence="3" id="KW-1185">Reference proteome</keyword>
<dbReference type="AlphaFoldDB" id="A0A4U5TWL6"/>
<evidence type="ECO:0000313" key="2">
    <source>
        <dbReference type="EMBL" id="TKS66044.1"/>
    </source>
</evidence>
<reference evidence="2 3" key="1">
    <citation type="submission" date="2019-01" db="EMBL/GenBank/DDBJ databases">
        <title>Genome Assembly of Collichthys lucidus.</title>
        <authorList>
            <person name="Cai M."/>
            <person name="Xiao S."/>
        </authorList>
    </citation>
    <scope>NUCLEOTIDE SEQUENCE [LARGE SCALE GENOMIC DNA]</scope>
    <source>
        <strain evidence="2">JT15FE1705JMU</strain>
        <tissue evidence="2">Muscle</tissue>
    </source>
</reference>
<proteinExistence type="predicted"/>